<dbReference type="AlphaFoldDB" id="A0A099F293"/>
<keyword evidence="4" id="KW-1185">Reference proteome</keyword>
<dbReference type="InterPro" id="IPR018720">
    <property type="entry name" value="DUF2249"/>
</dbReference>
<dbReference type="Proteomes" id="UP000029846">
    <property type="component" value="Unassembled WGS sequence"/>
</dbReference>
<evidence type="ECO:0000313" key="2">
    <source>
        <dbReference type="EMBL" id="KGJ04366.1"/>
    </source>
</evidence>
<evidence type="ECO:0000313" key="5">
    <source>
        <dbReference type="Proteomes" id="UP000182312"/>
    </source>
</evidence>
<name>A0A099F293_9RHOB</name>
<feature type="domain" description="DUF2249" evidence="1">
    <location>
        <begin position="99"/>
        <end position="162"/>
    </location>
</feature>
<dbReference type="EMBL" id="JRKN01000012">
    <property type="protein sequence ID" value="KGJ04366.1"/>
    <property type="molecule type" value="Genomic_DNA"/>
</dbReference>
<feature type="domain" description="DUF2249" evidence="1">
    <location>
        <begin position="6"/>
        <end position="73"/>
    </location>
</feature>
<organism evidence="2 4">
    <name type="scientific">Paracoccus halophilus</name>
    <dbReference type="NCBI Taxonomy" id="376733"/>
    <lineage>
        <taxon>Bacteria</taxon>
        <taxon>Pseudomonadati</taxon>
        <taxon>Pseudomonadota</taxon>
        <taxon>Alphaproteobacteria</taxon>
        <taxon>Rhodobacterales</taxon>
        <taxon>Paracoccaceae</taxon>
        <taxon>Paracoccus</taxon>
    </lineage>
</organism>
<dbReference type="SUPFAM" id="SSF64307">
    <property type="entry name" value="SirA-like"/>
    <property type="match status" value="1"/>
</dbReference>
<dbReference type="Proteomes" id="UP000182312">
    <property type="component" value="Unassembled WGS sequence"/>
</dbReference>
<dbReference type="STRING" id="376733.SAMN04487972_11338"/>
<dbReference type="Pfam" id="PF10006">
    <property type="entry name" value="DUF2249"/>
    <property type="match status" value="2"/>
</dbReference>
<sequence>MQKIVTLDVRPLLAAGEEPILAIIKAADGLAEGQTLRLLAPFRPVPLFSVMQRRGYIHEETEQGDNIWQVDFIRAQAAYQLSPGSALEAVDWPDPTVFLDLTRPEPAEPAARILAAIRAAKPGHVIFALLPAEPAILLPELDARGHKWAGNYASDGTGYRLLVLRGDKP</sequence>
<protein>
    <submittedName>
        <fullName evidence="3">Uncharacterized conserved protein, DUF2249 family</fullName>
    </submittedName>
</protein>
<reference evidence="2 4" key="1">
    <citation type="submission" date="2014-09" db="EMBL/GenBank/DDBJ databases">
        <authorList>
            <person name="McGinnis J.M."/>
            <person name="Wolfgang W.J."/>
        </authorList>
    </citation>
    <scope>NUCLEOTIDE SEQUENCE [LARGE SCALE GENOMIC DNA]</scope>
    <source>
        <strain evidence="2 4">JCM 14014</strain>
    </source>
</reference>
<evidence type="ECO:0000313" key="3">
    <source>
        <dbReference type="EMBL" id="SFA55080.1"/>
    </source>
</evidence>
<evidence type="ECO:0000259" key="1">
    <source>
        <dbReference type="Pfam" id="PF10006"/>
    </source>
</evidence>
<dbReference type="eggNOG" id="COG0425">
    <property type="taxonomic scope" value="Bacteria"/>
</dbReference>
<dbReference type="RefSeq" id="WP_036740929.1">
    <property type="nucleotide sequence ID" value="NZ_FOJO01000013.1"/>
</dbReference>
<gene>
    <name evidence="2" type="ORF">IT41_10725</name>
    <name evidence="3" type="ORF">SAMN04487972_11338</name>
</gene>
<accession>A0A099F293</accession>
<dbReference type="EMBL" id="FOJO01000013">
    <property type="protein sequence ID" value="SFA55080.1"/>
    <property type="molecule type" value="Genomic_DNA"/>
</dbReference>
<evidence type="ECO:0000313" key="4">
    <source>
        <dbReference type="Proteomes" id="UP000029846"/>
    </source>
</evidence>
<proteinExistence type="predicted"/>
<dbReference type="InterPro" id="IPR036868">
    <property type="entry name" value="TusA-like_sf"/>
</dbReference>
<reference evidence="3 5" key="3">
    <citation type="submission" date="2016-10" db="EMBL/GenBank/DDBJ databases">
        <authorList>
            <person name="de Groot N.N."/>
        </authorList>
    </citation>
    <scope>NUCLEOTIDE SEQUENCE [LARGE SCALE GENOMIC DNA]</scope>
    <source>
        <strain evidence="3 5">CGMCC 1.6117</strain>
    </source>
</reference>
<dbReference type="OrthoDB" id="30295at2"/>
<reference evidence="2 4" key="2">
    <citation type="submission" date="2014-10" db="EMBL/GenBank/DDBJ databases">
        <title>Paracoccus sanguinis sp. nov., isolated from clinical specimens of New York State patients.</title>
        <authorList>
            <person name="Mingle L.A."/>
            <person name="Cole J.A."/>
            <person name="Lapierre P."/>
            <person name="Musser K.A."/>
        </authorList>
    </citation>
    <scope>NUCLEOTIDE SEQUENCE [LARGE SCALE GENOMIC DNA]</scope>
    <source>
        <strain evidence="2 4">JCM 14014</strain>
    </source>
</reference>